<feature type="compositionally biased region" description="Gly residues" evidence="1">
    <location>
        <begin position="144"/>
        <end position="161"/>
    </location>
</feature>
<protein>
    <submittedName>
        <fullName evidence="2">AclJ</fullName>
    </submittedName>
</protein>
<feature type="compositionally biased region" description="Basic and acidic residues" evidence="1">
    <location>
        <begin position="30"/>
        <end position="46"/>
    </location>
</feature>
<reference evidence="2" key="1">
    <citation type="submission" date="2020-02" db="EMBL/GenBank/DDBJ databases">
        <authorList>
            <person name="Meier V. D."/>
        </authorList>
    </citation>
    <scope>NUCLEOTIDE SEQUENCE</scope>
    <source>
        <strain evidence="2">AVDCRST_MAG59</strain>
    </source>
</reference>
<organism evidence="2">
    <name type="scientific">uncultured Thermomicrobiales bacterium</name>
    <dbReference type="NCBI Taxonomy" id="1645740"/>
    <lineage>
        <taxon>Bacteria</taxon>
        <taxon>Pseudomonadati</taxon>
        <taxon>Thermomicrobiota</taxon>
        <taxon>Thermomicrobia</taxon>
        <taxon>Thermomicrobiales</taxon>
        <taxon>environmental samples</taxon>
    </lineage>
</organism>
<feature type="compositionally biased region" description="Basic residues" evidence="1">
    <location>
        <begin position="54"/>
        <end position="67"/>
    </location>
</feature>
<feature type="non-terminal residue" evidence="2">
    <location>
        <position position="161"/>
    </location>
</feature>
<feature type="non-terminal residue" evidence="2">
    <location>
        <position position="1"/>
    </location>
</feature>
<feature type="region of interest" description="Disordered" evidence="1">
    <location>
        <begin position="1"/>
        <end position="161"/>
    </location>
</feature>
<evidence type="ECO:0000256" key="1">
    <source>
        <dbReference type="SAM" id="MobiDB-lite"/>
    </source>
</evidence>
<name>A0A6J4USW1_9BACT</name>
<sequence>VHDVRFQRVQPGGGRGVPGQRRQGRRPVRGRPDGAADDDRGQERPAADLPPRLHDRRRPRRHHRLQGRRPDPPRLVPQPGRQPGGHRRDRRGDLPGPRQRRPGGGAGPHLRRGGRADAELRRVPEEHRPPDPGRPPGADRRLGRGPGPGPGGGGGGTEPGL</sequence>
<proteinExistence type="predicted"/>
<accession>A0A6J4USW1</accession>
<dbReference type="EMBL" id="CADCWF010000131">
    <property type="protein sequence ID" value="CAA9555309.1"/>
    <property type="molecule type" value="Genomic_DNA"/>
</dbReference>
<gene>
    <name evidence="2" type="ORF">AVDCRST_MAG59-2109</name>
</gene>
<evidence type="ECO:0000313" key="2">
    <source>
        <dbReference type="EMBL" id="CAA9555309.1"/>
    </source>
</evidence>
<feature type="compositionally biased region" description="Basic and acidic residues" evidence="1">
    <location>
        <begin position="114"/>
        <end position="142"/>
    </location>
</feature>
<dbReference type="AlphaFoldDB" id="A0A6J4USW1"/>